<evidence type="ECO:0000313" key="10">
    <source>
        <dbReference type="EMBL" id="SES68843.1"/>
    </source>
</evidence>
<reference evidence="11" key="1">
    <citation type="submission" date="2016-10" db="EMBL/GenBank/DDBJ databases">
        <authorList>
            <person name="Varghese N."/>
            <person name="Submissions S."/>
        </authorList>
    </citation>
    <scope>NUCLEOTIDE SEQUENCE [LARGE SCALE GENOMIC DNA]</scope>
    <source>
        <strain evidence="11">DSM 13577</strain>
    </source>
</reference>
<dbReference type="OrthoDB" id="9816067at2"/>
<dbReference type="PANTHER" id="PTHR35789:SF1">
    <property type="entry name" value="SPORE GERMINATION PROTEIN B3"/>
    <property type="match status" value="1"/>
</dbReference>
<comment type="subcellular location">
    <subcellularLocation>
        <location evidence="1">Membrane</location>
        <topology evidence="1">Lipid-anchor</topology>
    </subcellularLocation>
</comment>
<evidence type="ECO:0000259" key="8">
    <source>
        <dbReference type="Pfam" id="PF05504"/>
    </source>
</evidence>
<keyword evidence="3" id="KW-0309">Germination</keyword>
<dbReference type="GO" id="GO:0016020">
    <property type="term" value="C:membrane"/>
    <property type="evidence" value="ECO:0007669"/>
    <property type="project" value="UniProtKB-SubCell"/>
</dbReference>
<dbReference type="Gene3D" id="3.30.300.210">
    <property type="entry name" value="Nutrient germinant receptor protein C, domain 3"/>
    <property type="match status" value="1"/>
</dbReference>
<keyword evidence="4" id="KW-0732">Signal</keyword>
<dbReference type="InterPro" id="IPR046953">
    <property type="entry name" value="Spore_GerAC-like_C"/>
</dbReference>
<keyword evidence="7" id="KW-0449">Lipoprotein</keyword>
<evidence type="ECO:0000256" key="2">
    <source>
        <dbReference type="ARBA" id="ARBA00007886"/>
    </source>
</evidence>
<sequence length="381" mass="43202">MKNLLKIILLISLCIINTSCWSKKEIETLGFVMGLGISKTDTGLYTAVVQVANPAAVVAENPDPRDVYTIMKAEGLSVFDALRNLSMIAGRRLYFPHLKVIIIDEKIAKEGISEVLGFLKQDEEIRLESEVLISKLPPEEILDTPNTLGVIPAQVLDTIAENFGANNKIYVADLRETLENATNPYTNYVTGVVEKIPSPTPLEREMLKISKIAIFNNDKLVGYLDYEEGQAYNIITNNFDNGLIVFEDTKGDKYTIEMLGVKTKITPSYKNDKVVFQLDVKGKGNIAGRISNEKEEIDIDELKKVLDQVIKDKINRAIFKAQREYGRDYYNLSKNFYRKYPQKYFQLRDKWDEHFSEGEINVDVDITIIHPALGTYRGTIK</sequence>
<dbReference type="InterPro" id="IPR057336">
    <property type="entry name" value="GerAC_N"/>
</dbReference>
<dbReference type="EMBL" id="FOIF01000003">
    <property type="protein sequence ID" value="SES68843.1"/>
    <property type="molecule type" value="Genomic_DNA"/>
</dbReference>
<dbReference type="PANTHER" id="PTHR35789">
    <property type="entry name" value="SPORE GERMINATION PROTEIN B3"/>
    <property type="match status" value="1"/>
</dbReference>
<dbReference type="Pfam" id="PF25198">
    <property type="entry name" value="Spore_GerAC_N"/>
    <property type="match status" value="1"/>
</dbReference>
<feature type="domain" description="Spore germination protein N-terminal" evidence="9">
    <location>
        <begin position="23"/>
        <end position="193"/>
    </location>
</feature>
<comment type="similarity">
    <text evidence="2">Belongs to the GerABKC lipoprotein family.</text>
</comment>
<protein>
    <submittedName>
        <fullName evidence="10">Spore germination protein KC</fullName>
    </submittedName>
</protein>
<name>A0A1H9YII8_9FIRM</name>
<dbReference type="RefSeq" id="WP_091348481.1">
    <property type="nucleotide sequence ID" value="NZ_FOIF01000003.1"/>
</dbReference>
<dbReference type="Gene3D" id="6.20.190.10">
    <property type="entry name" value="Nutrient germinant receptor protein C, domain 1"/>
    <property type="match status" value="1"/>
</dbReference>
<dbReference type="InterPro" id="IPR008844">
    <property type="entry name" value="Spore_GerAC-like"/>
</dbReference>
<dbReference type="GO" id="GO:0009847">
    <property type="term" value="P:spore germination"/>
    <property type="evidence" value="ECO:0007669"/>
    <property type="project" value="InterPro"/>
</dbReference>
<evidence type="ECO:0000313" key="11">
    <source>
        <dbReference type="Proteomes" id="UP000243819"/>
    </source>
</evidence>
<evidence type="ECO:0000256" key="6">
    <source>
        <dbReference type="ARBA" id="ARBA00023139"/>
    </source>
</evidence>
<dbReference type="STRING" id="1120990.SAMN03080614_100352"/>
<accession>A0A1H9YII8</accession>
<evidence type="ECO:0000256" key="4">
    <source>
        <dbReference type="ARBA" id="ARBA00022729"/>
    </source>
</evidence>
<organism evidence="10 11">
    <name type="scientific">Anaerobranca gottschalkii DSM 13577</name>
    <dbReference type="NCBI Taxonomy" id="1120990"/>
    <lineage>
        <taxon>Bacteria</taxon>
        <taxon>Bacillati</taxon>
        <taxon>Bacillota</taxon>
        <taxon>Clostridia</taxon>
        <taxon>Eubacteriales</taxon>
        <taxon>Proteinivoracaceae</taxon>
        <taxon>Anaerobranca</taxon>
    </lineage>
</organism>
<evidence type="ECO:0000256" key="7">
    <source>
        <dbReference type="ARBA" id="ARBA00023288"/>
    </source>
</evidence>
<dbReference type="InterPro" id="IPR038501">
    <property type="entry name" value="Spore_GerAC_C_sf"/>
</dbReference>
<dbReference type="Proteomes" id="UP000243819">
    <property type="component" value="Unassembled WGS sequence"/>
</dbReference>
<keyword evidence="6" id="KW-0564">Palmitate</keyword>
<keyword evidence="5" id="KW-0472">Membrane</keyword>
<feature type="domain" description="Spore germination GerAC-like C-terminal" evidence="8">
    <location>
        <begin position="211"/>
        <end position="370"/>
    </location>
</feature>
<gene>
    <name evidence="10" type="ORF">SAMN03080614_100352</name>
</gene>
<dbReference type="AlphaFoldDB" id="A0A1H9YII8"/>
<keyword evidence="11" id="KW-1185">Reference proteome</keyword>
<evidence type="ECO:0000256" key="1">
    <source>
        <dbReference type="ARBA" id="ARBA00004635"/>
    </source>
</evidence>
<evidence type="ECO:0000256" key="3">
    <source>
        <dbReference type="ARBA" id="ARBA00022544"/>
    </source>
</evidence>
<evidence type="ECO:0000256" key="5">
    <source>
        <dbReference type="ARBA" id="ARBA00023136"/>
    </source>
</evidence>
<evidence type="ECO:0000259" key="9">
    <source>
        <dbReference type="Pfam" id="PF25198"/>
    </source>
</evidence>
<dbReference type="NCBIfam" id="TIGR02887">
    <property type="entry name" value="spore_ger_x_C"/>
    <property type="match status" value="1"/>
</dbReference>
<proteinExistence type="inferred from homology"/>
<dbReference type="Pfam" id="PF05504">
    <property type="entry name" value="Spore_GerAC"/>
    <property type="match status" value="1"/>
</dbReference>